<protein>
    <recommendedName>
        <fullName evidence="4">Glycine rich superfamily member</fullName>
    </recommendedName>
</protein>
<keyword evidence="2" id="KW-0732">Signal</keyword>
<evidence type="ECO:0000256" key="1">
    <source>
        <dbReference type="SAM" id="MobiDB-lite"/>
    </source>
</evidence>
<feature type="compositionally biased region" description="Basic residues" evidence="1">
    <location>
        <begin position="43"/>
        <end position="66"/>
    </location>
</feature>
<reference evidence="3" key="1">
    <citation type="journal article" date="2016" name="Ticks Tick Borne Dis.">
        <title>De novo assembly and annotation of the salivary gland transcriptome of Rhipicephalus appendiculatus male and female ticks during blood feeding.</title>
        <authorList>
            <person name="de Castro M.H."/>
            <person name="de Klerk D."/>
            <person name="Pienaar R."/>
            <person name="Latif A.A."/>
            <person name="Rees D.J."/>
            <person name="Mans B.J."/>
        </authorList>
    </citation>
    <scope>NUCLEOTIDE SEQUENCE</scope>
    <source>
        <tissue evidence="3">Salivary glands</tissue>
    </source>
</reference>
<organism evidence="3">
    <name type="scientific">Rhipicephalus appendiculatus</name>
    <name type="common">Brown ear tick</name>
    <dbReference type="NCBI Taxonomy" id="34631"/>
    <lineage>
        <taxon>Eukaryota</taxon>
        <taxon>Metazoa</taxon>
        <taxon>Ecdysozoa</taxon>
        <taxon>Arthropoda</taxon>
        <taxon>Chelicerata</taxon>
        <taxon>Arachnida</taxon>
        <taxon>Acari</taxon>
        <taxon>Parasitiformes</taxon>
        <taxon>Ixodida</taxon>
        <taxon>Ixodoidea</taxon>
        <taxon>Ixodidae</taxon>
        <taxon>Rhipicephalinae</taxon>
        <taxon>Rhipicephalus</taxon>
        <taxon>Rhipicephalus</taxon>
    </lineage>
</organism>
<dbReference type="AlphaFoldDB" id="A0A131YEC2"/>
<feature type="compositionally biased region" description="Gly residues" evidence="1">
    <location>
        <begin position="124"/>
        <end position="135"/>
    </location>
</feature>
<evidence type="ECO:0008006" key="4">
    <source>
        <dbReference type="Google" id="ProtNLM"/>
    </source>
</evidence>
<evidence type="ECO:0000313" key="3">
    <source>
        <dbReference type="EMBL" id="JAP76842.1"/>
    </source>
</evidence>
<name>A0A131YEC2_RHIAP</name>
<feature type="region of interest" description="Disordered" evidence="1">
    <location>
        <begin position="111"/>
        <end position="135"/>
    </location>
</feature>
<sequence>MRSAVVIILVIALTILLFEEALSRISRTKLKTKVKNMRISKPKLKTTRTKHIRHKVHGKPKPKTVKKPGASTAVSHTHHGFGGGTGLYAAQVGVEAVSSLGTTGSNIAQTVLQKKASEAENEGEGQGQENGGETS</sequence>
<feature type="chain" id="PRO_5007284828" description="Glycine rich superfamily member" evidence="2">
    <location>
        <begin position="24"/>
        <end position="135"/>
    </location>
</feature>
<proteinExistence type="predicted"/>
<feature type="region of interest" description="Disordered" evidence="1">
    <location>
        <begin position="43"/>
        <end position="73"/>
    </location>
</feature>
<feature type="signal peptide" evidence="2">
    <location>
        <begin position="1"/>
        <end position="23"/>
    </location>
</feature>
<evidence type="ECO:0000256" key="2">
    <source>
        <dbReference type="SAM" id="SignalP"/>
    </source>
</evidence>
<accession>A0A131YEC2</accession>
<dbReference type="EMBL" id="GEDV01011715">
    <property type="protein sequence ID" value="JAP76842.1"/>
    <property type="molecule type" value="Transcribed_RNA"/>
</dbReference>